<comment type="caution">
    <text evidence="1">The sequence shown here is derived from an EMBL/GenBank/DDBJ whole genome shotgun (WGS) entry which is preliminary data.</text>
</comment>
<dbReference type="Proteomes" id="UP001524587">
    <property type="component" value="Unassembled WGS sequence"/>
</dbReference>
<sequence length="138" mass="15092">MVAMFSNGTGIVSGDVVACGAAVYVVQSMAETEVTLLKLESKEATRHRADVVPDHWLDLAQSGLPARDVVIRCVPIKRYGSANLTRLGALPDTLRHRIHTALKREEVVRRFEDSPPVQSNLLASTASRGRRVGAVRYN</sequence>
<organism evidence="1 2">
    <name type="scientific">Endosaccharibacter trunci</name>
    <dbReference type="NCBI Taxonomy" id="2812733"/>
    <lineage>
        <taxon>Bacteria</taxon>
        <taxon>Pseudomonadati</taxon>
        <taxon>Pseudomonadota</taxon>
        <taxon>Alphaproteobacteria</taxon>
        <taxon>Acetobacterales</taxon>
        <taxon>Acetobacteraceae</taxon>
        <taxon>Endosaccharibacter</taxon>
    </lineage>
</organism>
<name>A0ABT1W4I6_9PROT</name>
<evidence type="ECO:0000313" key="2">
    <source>
        <dbReference type="Proteomes" id="UP001524587"/>
    </source>
</evidence>
<dbReference type="RefSeq" id="WP_422863237.1">
    <property type="nucleotide sequence ID" value="NZ_JAMSKV010000003.1"/>
</dbReference>
<proteinExistence type="predicted"/>
<evidence type="ECO:0000313" key="1">
    <source>
        <dbReference type="EMBL" id="MCQ8277777.1"/>
    </source>
</evidence>
<protein>
    <submittedName>
        <fullName evidence="1">Uncharacterized protein</fullName>
    </submittedName>
</protein>
<dbReference type="EMBL" id="JAMSKV010000003">
    <property type="protein sequence ID" value="MCQ8277777.1"/>
    <property type="molecule type" value="Genomic_DNA"/>
</dbReference>
<gene>
    <name evidence="1" type="ORF">NFI95_04880</name>
</gene>
<keyword evidence="2" id="KW-1185">Reference proteome</keyword>
<reference evidence="1 2" key="1">
    <citation type="submission" date="2022-06" db="EMBL/GenBank/DDBJ databases">
        <title>Endosaccharibacter gen. nov., sp. nov., endophytic bacteria isolated from sugarcane.</title>
        <authorList>
            <person name="Pitiwittayakul N."/>
            <person name="Yukphan P."/>
            <person name="Charoenyingcharoen P."/>
            <person name="Tanasupawat S."/>
        </authorList>
    </citation>
    <scope>NUCLEOTIDE SEQUENCE [LARGE SCALE GENOMIC DNA]</scope>
    <source>
        <strain evidence="1 2">KSS8</strain>
    </source>
</reference>
<accession>A0ABT1W4I6</accession>